<evidence type="ECO:0000256" key="3">
    <source>
        <dbReference type="ARBA" id="ARBA00022963"/>
    </source>
</evidence>
<feature type="region of interest" description="Disordered" evidence="5">
    <location>
        <begin position="594"/>
        <end position="672"/>
    </location>
</feature>
<dbReference type="HOGENOM" id="CLU_022501_2_1_1"/>
<dbReference type="EMBL" id="KE145363">
    <property type="protein sequence ID" value="EPE30753.1"/>
    <property type="molecule type" value="Genomic_DNA"/>
</dbReference>
<sequence length="672" mass="75883">MLERFPTVPTGKKPDAVPCNSKKPKIRPPNTLREKIIQHPLPYYSGPYSVGMMDVEVPARDPRHFSDIKRDHKYLLQLDTVLMSIWYPSGRGNGQGRSPEGLKKWGRPTWLPRPRIETAKGYGRFASLPDFISVPLFGATTAFTKIPAWKNSPLAEHWPPEENSYEGGYEVKTRLGRVPTGETESPVFPLLIFSHGLGGTRTTYSSLCGEFASYGFIVVSVEHRDGSGPRSYINYPKDSPKSQEGYSKIDYVFPENNPMDTAPGNKQGVDSALRSAQIQLRLAEIEEAYHVMTLIHSGRGHEVAARNLRHKNPKAKSPIGASSRGLLGVNWESWKERFHLRQVTMIGHSFGAATTIEVLRHQDRFKYVGQGIIYDIWGAAIQPPEEEPGHRIHTPLLGINSEAFMYWNDNFESVMKLCKEAKDQGALCWLMTVRGSVHLSQSDFTILYPKICSLFLKMTVNPRRAIDLNINASLEFLRHVMPDRISAMNRGRNEHLLDVRTLDKLPAEHKPDERWMAMRLRIPHEARIRLTPRWIRRAVRKKRLESKADGKPISSLPKDPLGRVLDGLESLEMGDEVWMHVAPTKEELGRWGVELDGSHGHKYPEGPKDNGDQVDGNDGKEKEGRDESHERDHASDGVDRTGGMVEVTGDEGNDPSDPNVHKGLEQRYMDRG</sequence>
<dbReference type="InterPro" id="IPR029058">
    <property type="entry name" value="AB_hydrolase_fold"/>
</dbReference>
<dbReference type="GO" id="GO:0003847">
    <property type="term" value="F:1-alkyl-2-acetylglycerophosphocholine esterase activity"/>
    <property type="evidence" value="ECO:0007669"/>
    <property type="project" value="UniProtKB-EC"/>
</dbReference>
<dbReference type="OMA" id="EAFMHWK"/>
<reference evidence="6 7" key="1">
    <citation type="journal article" date="2013" name="BMC Genomics">
        <title>Genomics-driven discovery of the pneumocandin biosynthetic gene cluster in the fungus Glarea lozoyensis.</title>
        <authorList>
            <person name="Chen L."/>
            <person name="Yue Q."/>
            <person name="Zhang X."/>
            <person name="Xiang M."/>
            <person name="Wang C."/>
            <person name="Li S."/>
            <person name="Che Y."/>
            <person name="Ortiz-Lopez F.J."/>
            <person name="Bills G.F."/>
            <person name="Liu X."/>
            <person name="An Z."/>
        </authorList>
    </citation>
    <scope>NUCLEOTIDE SEQUENCE [LARGE SCALE GENOMIC DNA]</scope>
    <source>
        <strain evidence="7">ATCC 20868 / MF5171</strain>
    </source>
</reference>
<evidence type="ECO:0000256" key="5">
    <source>
        <dbReference type="SAM" id="MobiDB-lite"/>
    </source>
</evidence>
<dbReference type="Pfam" id="PF03403">
    <property type="entry name" value="PAF-AH_p_II"/>
    <property type="match status" value="1"/>
</dbReference>
<evidence type="ECO:0000313" key="6">
    <source>
        <dbReference type="EMBL" id="EPE30753.1"/>
    </source>
</evidence>
<dbReference type="Proteomes" id="UP000016922">
    <property type="component" value="Unassembled WGS sequence"/>
</dbReference>
<name>S3DWJ7_GLAL2</name>
<keyword evidence="2 6" id="KW-0378">Hydrolase</keyword>
<feature type="compositionally biased region" description="Basic and acidic residues" evidence="5">
    <location>
        <begin position="596"/>
        <end position="639"/>
    </location>
</feature>
<dbReference type="OrthoDB" id="2363873at2759"/>
<protein>
    <recommendedName>
        <fullName evidence="1">1-alkyl-2-acetylglycerophosphocholine esterase</fullName>
        <ecNumber evidence="1">3.1.1.47</ecNumber>
    </recommendedName>
</protein>
<dbReference type="Gene3D" id="3.40.50.1820">
    <property type="entry name" value="alpha/beta hydrolase"/>
    <property type="match status" value="1"/>
</dbReference>
<feature type="compositionally biased region" description="Basic and acidic residues" evidence="5">
    <location>
        <begin position="659"/>
        <end position="672"/>
    </location>
</feature>
<dbReference type="eggNOG" id="KOG3847">
    <property type="taxonomic scope" value="Eukaryota"/>
</dbReference>
<dbReference type="RefSeq" id="XP_008082164.1">
    <property type="nucleotide sequence ID" value="XM_008083973.1"/>
</dbReference>
<keyword evidence="3" id="KW-0442">Lipid degradation</keyword>
<dbReference type="AlphaFoldDB" id="S3DWJ7"/>
<gene>
    <name evidence="6" type="ORF">GLAREA_03720</name>
</gene>
<dbReference type="KEGG" id="glz:GLAREA_03720"/>
<dbReference type="FunFam" id="3.40.50.1820:FF:000371">
    <property type="entry name" value="Similar to platelet-activating factor acetylhydrolase"/>
    <property type="match status" value="1"/>
</dbReference>
<accession>S3DWJ7</accession>
<dbReference type="SUPFAM" id="SSF53474">
    <property type="entry name" value="alpha/beta-Hydrolases"/>
    <property type="match status" value="1"/>
</dbReference>
<evidence type="ECO:0000313" key="7">
    <source>
        <dbReference type="Proteomes" id="UP000016922"/>
    </source>
</evidence>
<keyword evidence="7" id="KW-1185">Reference proteome</keyword>
<evidence type="ECO:0000256" key="4">
    <source>
        <dbReference type="ARBA" id="ARBA00023098"/>
    </source>
</evidence>
<dbReference type="PANTHER" id="PTHR10272">
    <property type="entry name" value="PLATELET-ACTIVATING FACTOR ACETYLHYDROLASE"/>
    <property type="match status" value="1"/>
</dbReference>
<dbReference type="STRING" id="1116229.S3DWJ7"/>
<evidence type="ECO:0000256" key="2">
    <source>
        <dbReference type="ARBA" id="ARBA00022801"/>
    </source>
</evidence>
<dbReference type="PANTHER" id="PTHR10272:SF0">
    <property type="entry name" value="PLATELET-ACTIVATING FACTOR ACETYLHYDROLASE"/>
    <property type="match status" value="1"/>
</dbReference>
<organism evidence="6 7">
    <name type="scientific">Glarea lozoyensis (strain ATCC 20868 / MF5171)</name>
    <dbReference type="NCBI Taxonomy" id="1116229"/>
    <lineage>
        <taxon>Eukaryota</taxon>
        <taxon>Fungi</taxon>
        <taxon>Dikarya</taxon>
        <taxon>Ascomycota</taxon>
        <taxon>Pezizomycotina</taxon>
        <taxon>Leotiomycetes</taxon>
        <taxon>Helotiales</taxon>
        <taxon>Helotiaceae</taxon>
        <taxon>Glarea</taxon>
    </lineage>
</organism>
<feature type="region of interest" description="Disordered" evidence="5">
    <location>
        <begin position="1"/>
        <end position="28"/>
    </location>
</feature>
<keyword evidence="4" id="KW-0443">Lipid metabolism</keyword>
<evidence type="ECO:0000256" key="1">
    <source>
        <dbReference type="ARBA" id="ARBA00013201"/>
    </source>
</evidence>
<dbReference type="GO" id="GO:0016042">
    <property type="term" value="P:lipid catabolic process"/>
    <property type="evidence" value="ECO:0007669"/>
    <property type="project" value="UniProtKB-KW"/>
</dbReference>
<dbReference type="EC" id="3.1.1.47" evidence="1"/>
<dbReference type="GeneID" id="19462775"/>
<proteinExistence type="predicted"/>